<name>A0AAW3JUL1_9FIRM</name>
<comment type="caution">
    <text evidence="1">The sequence shown here is derived from an EMBL/GenBank/DDBJ whole genome shotgun (WGS) entry which is preliminary data.</text>
</comment>
<evidence type="ECO:0000313" key="1">
    <source>
        <dbReference type="EMBL" id="KQC86025.1"/>
    </source>
</evidence>
<keyword evidence="2" id="KW-1185">Reference proteome</keyword>
<dbReference type="AlphaFoldDB" id="A0AAW3JUL1"/>
<organism evidence="1 2">
    <name type="scientific">Butyribacter intestini</name>
    <dbReference type="NCBI Taxonomy" id="1703332"/>
    <lineage>
        <taxon>Bacteria</taxon>
        <taxon>Bacillati</taxon>
        <taxon>Bacillota</taxon>
        <taxon>Clostridia</taxon>
        <taxon>Lachnospirales</taxon>
        <taxon>Lachnospiraceae</taxon>
        <taxon>Butyribacter</taxon>
    </lineage>
</organism>
<dbReference type="EMBL" id="LLKB01000001">
    <property type="protein sequence ID" value="KQC86025.1"/>
    <property type="molecule type" value="Genomic_DNA"/>
</dbReference>
<gene>
    <name evidence="1" type="ORF">APZ18_02190</name>
</gene>
<accession>A0AAW3JUL1</accession>
<reference evidence="1 2" key="1">
    <citation type="submission" date="2015-10" db="EMBL/GenBank/DDBJ databases">
        <title>Butyribacter intestini gen. nov., sp. nov., a butyric acid-producing bacterium of the family Lachnospiraceae isolated from the human faeces.</title>
        <authorList>
            <person name="Zou Y."/>
            <person name="Xue W."/>
            <person name="Luo G."/>
            <person name="Lv M."/>
        </authorList>
    </citation>
    <scope>NUCLEOTIDE SEQUENCE [LARGE SCALE GENOMIC DNA]</scope>
    <source>
        <strain evidence="1 2">TF01-11</strain>
    </source>
</reference>
<protein>
    <recommendedName>
        <fullName evidence="3">Terminase large subunit</fullName>
    </recommendedName>
</protein>
<dbReference type="Proteomes" id="UP000050833">
    <property type="component" value="Unassembled WGS sequence"/>
</dbReference>
<proteinExistence type="predicted"/>
<evidence type="ECO:0000313" key="2">
    <source>
        <dbReference type="Proteomes" id="UP000050833"/>
    </source>
</evidence>
<sequence>MSEQNKRIIKGLHQKDLTNIKFASALLDMAIEEKNDDLDFALQQAKEAQKIAAKESRKKNSIEFANLYWKATLMLAPYFFEDFLYYMEKDRKPEKRFYMPRRRTLKVVVDDLQDLEDDKLDFYGLSMPPRVGKSTICIFFMAWVMGKRPNSHNAMSGHSGILADGFYSEALNLMELDVPEEKRQYHFLDIFPQTFLQKKSADKKEITLNDPDRFATLTCRGIDGTWTGAVDISWDGYLYVDDMVRDRQESLSPSRLEGRYQDYLNLLVDRKNDGTRELMVGTRWNVLDPLGRVEKQYKDNPRYRFRKIPALNENGESNFVYDYGKGFSTEYFLNVKSRLDKNEWEAKFQQRPFIREGLLFAENELLTYNGVLPPESSLIRVLAACDVAWGGGDSLSMPFGYEYDDGYIYIPDWIFNKGDKTVTQPIVVGKTLYHKPQMEHFEGNNGGDEYADKIDELLQAQHYSCSISSSKAPNTMSKMAKIIQYAPDVKRRCKFLAANKRDKEYHDAMDELTITVQIGSNDHDDAADGVTQLIMLANGGSLAKAEFIDSPY</sequence>
<dbReference type="RefSeq" id="WP_055941197.1">
    <property type="nucleotide sequence ID" value="NZ_LLKB01000001.1"/>
</dbReference>
<evidence type="ECO:0008006" key="3">
    <source>
        <dbReference type="Google" id="ProtNLM"/>
    </source>
</evidence>